<keyword evidence="2" id="KW-0472">Membrane</keyword>
<evidence type="ECO:0000256" key="2">
    <source>
        <dbReference type="SAM" id="Phobius"/>
    </source>
</evidence>
<dbReference type="Proteomes" id="UP000241462">
    <property type="component" value="Unassembled WGS sequence"/>
</dbReference>
<proteinExistence type="predicted"/>
<keyword evidence="2" id="KW-0812">Transmembrane</keyword>
<protein>
    <submittedName>
        <fullName evidence="3">Uncharacterized protein</fullName>
    </submittedName>
</protein>
<dbReference type="EMBL" id="KZ678442">
    <property type="protein sequence ID" value="PSR85507.1"/>
    <property type="molecule type" value="Genomic_DNA"/>
</dbReference>
<feature type="compositionally biased region" description="Polar residues" evidence="1">
    <location>
        <begin position="295"/>
        <end position="305"/>
    </location>
</feature>
<dbReference type="InParanoid" id="A0A2T3A7Y7"/>
<feature type="compositionally biased region" description="Polar residues" evidence="1">
    <location>
        <begin position="369"/>
        <end position="382"/>
    </location>
</feature>
<feature type="compositionally biased region" description="Polar residues" evidence="1">
    <location>
        <begin position="419"/>
        <end position="429"/>
    </location>
</feature>
<keyword evidence="2" id="KW-1133">Transmembrane helix</keyword>
<evidence type="ECO:0000313" key="4">
    <source>
        <dbReference type="Proteomes" id="UP000241462"/>
    </source>
</evidence>
<organism evidence="3 4">
    <name type="scientific">Coniella lustricola</name>
    <dbReference type="NCBI Taxonomy" id="2025994"/>
    <lineage>
        <taxon>Eukaryota</taxon>
        <taxon>Fungi</taxon>
        <taxon>Dikarya</taxon>
        <taxon>Ascomycota</taxon>
        <taxon>Pezizomycotina</taxon>
        <taxon>Sordariomycetes</taxon>
        <taxon>Sordariomycetidae</taxon>
        <taxon>Diaporthales</taxon>
        <taxon>Schizoparmaceae</taxon>
        <taxon>Coniella</taxon>
    </lineage>
</organism>
<sequence length="561" mass="60186">MLPLLEVSHLPSASSFYAAITQPLGLQFVSVAQHRRILPSSEDQAQAQAQSITYGLATTPPTPFFDVAQVSPTAERPLKPSRLVLSAATPSVVRYFQAAVHKFEEASGRALDSPPSDPGALHLQDNDPSALDDWRLLLRATAMDQDGNTMEVIYVPPSQYPATYSGSTVRKTNSTEGEISRIMTWSYGVAASDTPRHGPSSLLTSESLPSSSSRHVNSVNEDDSAPVVRHTITTTTVYEPMKPPSPPPRQSSGSSLLATGAVVGLLGLTAAGAALGAGVAYGVMKERSRQDFDVPSSQRRSTCSESYPDPRSRYSDYSTGGRDPATLADRRLTPTLLTRYPHSRGPNHADGGVDDSRSRYSSRSRPPGNANNRTSSEASSSRRPLLLTEVDHRSHAYSKRSVGNRDPEDALAADYHSLANSRHTQSSPRHTVIAPSISRSRTQDGDGDRDRDSHVSNRTVSTLRGPPQPTVKTELTSTVSRPKPVSRVSSPTATRRSDSYVSAREIPPSVGRSASYVAATRAPLPASRLASSRADYEDDDICSIAPSESVSCVGSRQGSRA</sequence>
<accession>A0A2T3A7Y7</accession>
<feature type="region of interest" description="Disordered" evidence="1">
    <location>
        <begin position="289"/>
        <end position="407"/>
    </location>
</feature>
<name>A0A2T3A7Y7_9PEZI</name>
<feature type="compositionally biased region" description="Low complexity" evidence="1">
    <location>
        <begin position="477"/>
        <end position="492"/>
    </location>
</feature>
<feature type="compositionally biased region" description="Low complexity" evidence="1">
    <location>
        <begin position="200"/>
        <end position="213"/>
    </location>
</feature>
<feature type="region of interest" description="Disordered" evidence="1">
    <location>
        <begin position="419"/>
        <end position="505"/>
    </location>
</feature>
<dbReference type="STRING" id="2025994.A0A2T3A7Y7"/>
<evidence type="ECO:0000256" key="1">
    <source>
        <dbReference type="SAM" id="MobiDB-lite"/>
    </source>
</evidence>
<dbReference type="OrthoDB" id="10249419at2759"/>
<evidence type="ECO:0000313" key="3">
    <source>
        <dbReference type="EMBL" id="PSR85507.1"/>
    </source>
</evidence>
<feature type="region of interest" description="Disordered" evidence="1">
    <location>
        <begin position="194"/>
        <end position="254"/>
    </location>
</feature>
<feature type="compositionally biased region" description="Basic and acidic residues" evidence="1">
    <location>
        <begin position="441"/>
        <end position="455"/>
    </location>
</feature>
<reference evidence="3 4" key="1">
    <citation type="journal article" date="2018" name="Mycol. Prog.">
        <title>Coniella lustricola, a new species from submerged detritus.</title>
        <authorList>
            <person name="Raudabaugh D.B."/>
            <person name="Iturriaga T."/>
            <person name="Carver A."/>
            <person name="Mondo S."/>
            <person name="Pangilinan J."/>
            <person name="Lipzen A."/>
            <person name="He G."/>
            <person name="Amirebrahimi M."/>
            <person name="Grigoriev I.V."/>
            <person name="Miller A.N."/>
        </authorList>
    </citation>
    <scope>NUCLEOTIDE SEQUENCE [LARGE SCALE GENOMIC DNA]</scope>
    <source>
        <strain evidence="3 4">B22-T-1</strain>
    </source>
</reference>
<keyword evidence="4" id="KW-1185">Reference proteome</keyword>
<feature type="transmembrane region" description="Helical" evidence="2">
    <location>
        <begin position="256"/>
        <end position="283"/>
    </location>
</feature>
<gene>
    <name evidence="3" type="ORF">BD289DRAFT_482724</name>
</gene>
<dbReference type="AlphaFoldDB" id="A0A2T3A7Y7"/>